<reference evidence="2" key="1">
    <citation type="submission" date="2016-11" db="EMBL/GenBank/DDBJ databases">
        <authorList>
            <person name="Varghese N."/>
            <person name="Submissions S."/>
        </authorList>
    </citation>
    <scope>NUCLEOTIDE SEQUENCE [LARGE SCALE GENOMIC DNA]</scope>
    <source>
        <strain evidence="2">DSM 22807</strain>
    </source>
</reference>
<dbReference type="NCBIfam" id="TIGR00741">
    <property type="entry name" value="yfiA"/>
    <property type="match status" value="1"/>
</dbReference>
<evidence type="ECO:0000313" key="1">
    <source>
        <dbReference type="EMBL" id="SHJ37238.1"/>
    </source>
</evidence>
<dbReference type="EMBL" id="FQZH01000003">
    <property type="protein sequence ID" value="SHJ37238.1"/>
    <property type="molecule type" value="Genomic_DNA"/>
</dbReference>
<name>A0A1M6IS48_9FLAO</name>
<gene>
    <name evidence="1" type="ORF">SAMN05444337_1856</name>
</gene>
<dbReference type="RefSeq" id="WP_072784296.1">
    <property type="nucleotide sequence ID" value="NZ_CP045292.1"/>
</dbReference>
<evidence type="ECO:0000313" key="2">
    <source>
        <dbReference type="Proteomes" id="UP000184232"/>
    </source>
</evidence>
<dbReference type="OrthoDB" id="9808702at2"/>
<dbReference type="STRING" id="683124.SAMN05444337_1856"/>
<organism evidence="1 2">
    <name type="scientific">Flavobacterium haoranii</name>
    <dbReference type="NCBI Taxonomy" id="683124"/>
    <lineage>
        <taxon>Bacteria</taxon>
        <taxon>Pseudomonadati</taxon>
        <taxon>Bacteroidota</taxon>
        <taxon>Flavobacteriia</taxon>
        <taxon>Flavobacteriales</taxon>
        <taxon>Flavobacteriaceae</taxon>
        <taxon>Flavobacterium</taxon>
    </lineage>
</organism>
<dbReference type="AlphaFoldDB" id="A0A1M6IS48"/>
<dbReference type="InterPro" id="IPR003489">
    <property type="entry name" value="RHF/RaiA"/>
</dbReference>
<dbReference type="Gene3D" id="3.30.160.100">
    <property type="entry name" value="Ribosome hibernation promotion factor-like"/>
    <property type="match status" value="1"/>
</dbReference>
<keyword evidence="2" id="KW-1185">Reference proteome</keyword>
<accession>A0A1M6IS48</accession>
<protein>
    <submittedName>
        <fullName evidence="1">Putative sigma-54 modulation protein</fullName>
    </submittedName>
</protein>
<dbReference type="Proteomes" id="UP000184232">
    <property type="component" value="Unassembled WGS sequence"/>
</dbReference>
<dbReference type="Pfam" id="PF02482">
    <property type="entry name" value="Ribosomal_S30AE"/>
    <property type="match status" value="1"/>
</dbReference>
<dbReference type="InterPro" id="IPR036567">
    <property type="entry name" value="RHF-like"/>
</dbReference>
<sequence>MKVNVQAVNFNVDKKLVVFVEEKLSKLEKYFDKIVSTNVYLRVENTSDKENKEVEIKVQVPGDELVIKKTCKTFEEAVDSAEQSLERMLVKYKEKIRAHV</sequence>
<proteinExistence type="predicted"/>
<dbReference type="CDD" id="cd00552">
    <property type="entry name" value="RaiA"/>
    <property type="match status" value="1"/>
</dbReference>
<dbReference type="SUPFAM" id="SSF69754">
    <property type="entry name" value="Ribosome binding protein Y (YfiA homologue)"/>
    <property type="match status" value="1"/>
</dbReference>